<dbReference type="PANTHER" id="PTHR36836">
    <property type="entry name" value="COLANIC ACID BIOSYNTHESIS PROTEIN WCAK"/>
    <property type="match status" value="1"/>
</dbReference>
<dbReference type="PANTHER" id="PTHR36836:SF1">
    <property type="entry name" value="COLANIC ACID BIOSYNTHESIS PROTEIN WCAK"/>
    <property type="match status" value="1"/>
</dbReference>
<dbReference type="Proteomes" id="UP000614216">
    <property type="component" value="Unassembled WGS sequence"/>
</dbReference>
<evidence type="ECO:0000313" key="2">
    <source>
        <dbReference type="EMBL" id="MBL6446872.1"/>
    </source>
</evidence>
<proteinExistence type="predicted"/>
<dbReference type="InterPro" id="IPR007345">
    <property type="entry name" value="Polysacch_pyruvyl_Trfase"/>
</dbReference>
<feature type="domain" description="Polysaccharide pyruvyl transferase" evidence="1">
    <location>
        <begin position="20"/>
        <end position="310"/>
    </location>
</feature>
<dbReference type="EMBL" id="JAEUGD010000042">
    <property type="protein sequence ID" value="MBL6446872.1"/>
    <property type="molecule type" value="Genomic_DNA"/>
</dbReference>
<organism evidence="2 3">
    <name type="scientific">Fulvivirga marina</name>
    <dbReference type="NCBI Taxonomy" id="2494733"/>
    <lineage>
        <taxon>Bacteria</taxon>
        <taxon>Pseudomonadati</taxon>
        <taxon>Bacteroidota</taxon>
        <taxon>Cytophagia</taxon>
        <taxon>Cytophagales</taxon>
        <taxon>Fulvivirgaceae</taxon>
        <taxon>Fulvivirga</taxon>
    </lineage>
</organism>
<evidence type="ECO:0000313" key="3">
    <source>
        <dbReference type="Proteomes" id="UP000614216"/>
    </source>
</evidence>
<gene>
    <name evidence="2" type="ORF">JMN32_11150</name>
</gene>
<keyword evidence="3" id="KW-1185">Reference proteome</keyword>
<keyword evidence="2" id="KW-0808">Transferase</keyword>
<dbReference type="AlphaFoldDB" id="A0A937FXK8"/>
<name>A0A937FXK8_9BACT</name>
<reference evidence="2" key="1">
    <citation type="submission" date="2021-01" db="EMBL/GenBank/DDBJ databases">
        <title>Fulvivirga kasyanovii gen. nov., sp nov., a novel member of the phylum Bacteroidetes isolated from seawater in a mussel farm.</title>
        <authorList>
            <person name="Zhao L.-H."/>
            <person name="Wang Z.-J."/>
        </authorList>
    </citation>
    <scope>NUCLEOTIDE SEQUENCE</scope>
    <source>
        <strain evidence="2">29W222</strain>
    </source>
</reference>
<dbReference type="GO" id="GO:0016740">
    <property type="term" value="F:transferase activity"/>
    <property type="evidence" value="ECO:0007669"/>
    <property type="project" value="UniProtKB-KW"/>
</dbReference>
<evidence type="ECO:0000259" key="1">
    <source>
        <dbReference type="Pfam" id="PF04230"/>
    </source>
</evidence>
<protein>
    <submittedName>
        <fullName evidence="2">Polysaccharide pyruvyl transferase family protein</fullName>
    </submittedName>
</protein>
<accession>A0A937FXK8</accession>
<comment type="caution">
    <text evidence="2">The sequence shown here is derived from an EMBL/GenBank/DDBJ whole genome shotgun (WGS) entry which is preliminary data.</text>
</comment>
<sequence length="380" mass="42777">MKSNQNRASILIRGYYGFGNFGDDILLLTTFNVIRDALPNAEVQVFSNAPIPGYICKLLGTDIGIIDYKANKHFDFLIDGGGGVYFDFATGTTLSAVRNKVIDIIGHSTFSSVLNFYKRFKGTPGVTATYQLGVGIGVGTFTKSSNRYPDSVRKLSAYNILMVRDPDSLCNLKKIKFGGEVGVFSDLAFLTDYWLPKELKKNQKKRGKSIGFVVRVWNQPEYFDWCLSRAELLASRGYEVSFFCFEKNSDAEIVERLSTKPYQLHVWSPHEGSLQVYLSHIADLDLIISMRAHGTIVGACLGVPSINLDIEPKLKIVSEMFPRSSVLLNIGVTEPKFIESIEEMLQRRVYLESEVQKNRAIMIKGKEKLCQFLLSKNRNR</sequence>
<dbReference type="RefSeq" id="WP_202856414.1">
    <property type="nucleotide sequence ID" value="NZ_JAEUGD010000042.1"/>
</dbReference>
<dbReference type="Pfam" id="PF04230">
    <property type="entry name" value="PS_pyruv_trans"/>
    <property type="match status" value="1"/>
</dbReference>